<feature type="transmembrane region" description="Helical" evidence="1">
    <location>
        <begin position="169"/>
        <end position="191"/>
    </location>
</feature>
<keyword evidence="1" id="KW-1133">Transmembrane helix</keyword>
<sequence>MVQAHPTPINVKGCLGGTEVGAASDMGISGFAQDVSDSSMENVLTVGMVDQVPVRTSVQVDPKHTSLTEDKSNNGRSLDICAQKLASSEPGNSLTPRYRKAPAVNTACDSIDELEKHSRTFTPAQYFRLTHVLYYCAWLPLVLLINLPLLVLEIVAYEHEWPEKERLTLFSSLTASLLTVLIVLPNFVFALKNANKPILKARGKYVVIHLAIACLFGIVVQFVEHMVDMEIISTGDAGGGFEIAHILGSMTLANLFIAITARQRIIYLIFRNDCQTLKANEYLKTALLMQIPWIITATIATVAFIVVMRITATAYVLTSLACTLALLIFETLCLGYYTYCSRAVSLKFSDWRHNLRLCASSILLVLVVCILDIVYRDEKWVEALPQYMYNILVGLYVMDAFTLTNIIVVKGWNLQFDPIHNVPDQLVAGPRSIHMNLISDKGVELVVASVTAPVSV</sequence>
<feature type="transmembrane region" description="Helical" evidence="1">
    <location>
        <begin position="282"/>
        <end position="308"/>
    </location>
</feature>
<feature type="transmembrane region" description="Helical" evidence="1">
    <location>
        <begin position="314"/>
        <end position="337"/>
    </location>
</feature>
<keyword evidence="1" id="KW-0472">Membrane</keyword>
<organism evidence="2 3">
    <name type="scientific">Sphaeroforma arctica JP610</name>
    <dbReference type="NCBI Taxonomy" id="667725"/>
    <lineage>
        <taxon>Eukaryota</taxon>
        <taxon>Ichthyosporea</taxon>
        <taxon>Ichthyophonida</taxon>
        <taxon>Sphaeroforma</taxon>
    </lineage>
</organism>
<accession>A0A0L0G544</accession>
<name>A0A0L0G544_9EUKA</name>
<feature type="transmembrane region" description="Helical" evidence="1">
    <location>
        <begin position="203"/>
        <end position="223"/>
    </location>
</feature>
<dbReference type="RefSeq" id="XP_014157285.1">
    <property type="nucleotide sequence ID" value="XM_014301810.1"/>
</dbReference>
<evidence type="ECO:0000256" key="1">
    <source>
        <dbReference type="SAM" id="Phobius"/>
    </source>
</evidence>
<gene>
    <name evidence="2" type="ORF">SARC_04370</name>
</gene>
<dbReference type="GeneID" id="25904874"/>
<feature type="transmembrane region" description="Helical" evidence="1">
    <location>
        <begin position="243"/>
        <end position="261"/>
    </location>
</feature>
<dbReference type="Proteomes" id="UP000054560">
    <property type="component" value="Unassembled WGS sequence"/>
</dbReference>
<protein>
    <submittedName>
        <fullName evidence="2">Uncharacterized protein</fullName>
    </submittedName>
</protein>
<dbReference type="AlphaFoldDB" id="A0A0L0G544"/>
<keyword evidence="1" id="KW-0812">Transmembrane</keyword>
<evidence type="ECO:0000313" key="2">
    <source>
        <dbReference type="EMBL" id="KNC83383.1"/>
    </source>
</evidence>
<proteinExistence type="predicted"/>
<feature type="transmembrane region" description="Helical" evidence="1">
    <location>
        <begin position="132"/>
        <end position="157"/>
    </location>
</feature>
<dbReference type="EMBL" id="KQ241838">
    <property type="protein sequence ID" value="KNC83383.1"/>
    <property type="molecule type" value="Genomic_DNA"/>
</dbReference>
<reference evidence="2 3" key="1">
    <citation type="submission" date="2011-02" db="EMBL/GenBank/DDBJ databases">
        <title>The Genome Sequence of Sphaeroforma arctica JP610.</title>
        <authorList>
            <consortium name="The Broad Institute Genome Sequencing Platform"/>
            <person name="Russ C."/>
            <person name="Cuomo C."/>
            <person name="Young S.K."/>
            <person name="Zeng Q."/>
            <person name="Gargeya S."/>
            <person name="Alvarado L."/>
            <person name="Berlin A."/>
            <person name="Chapman S.B."/>
            <person name="Chen Z."/>
            <person name="Freedman E."/>
            <person name="Gellesch M."/>
            <person name="Goldberg J."/>
            <person name="Griggs A."/>
            <person name="Gujja S."/>
            <person name="Heilman E."/>
            <person name="Heiman D."/>
            <person name="Howarth C."/>
            <person name="Mehta T."/>
            <person name="Neiman D."/>
            <person name="Pearson M."/>
            <person name="Roberts A."/>
            <person name="Saif S."/>
            <person name="Shea T."/>
            <person name="Shenoy N."/>
            <person name="Sisk P."/>
            <person name="Stolte C."/>
            <person name="Sykes S."/>
            <person name="White J."/>
            <person name="Yandava C."/>
            <person name="Burger G."/>
            <person name="Gray M.W."/>
            <person name="Holland P.W.H."/>
            <person name="King N."/>
            <person name="Lang F.B.F."/>
            <person name="Roger A.J."/>
            <person name="Ruiz-Trillo I."/>
            <person name="Haas B."/>
            <person name="Nusbaum C."/>
            <person name="Birren B."/>
        </authorList>
    </citation>
    <scope>NUCLEOTIDE SEQUENCE [LARGE SCALE GENOMIC DNA]</scope>
    <source>
        <strain evidence="2 3">JP610</strain>
    </source>
</reference>
<feature type="transmembrane region" description="Helical" evidence="1">
    <location>
        <begin position="357"/>
        <end position="375"/>
    </location>
</feature>
<keyword evidence="3" id="KW-1185">Reference proteome</keyword>
<feature type="transmembrane region" description="Helical" evidence="1">
    <location>
        <begin position="387"/>
        <end position="409"/>
    </location>
</feature>
<evidence type="ECO:0000313" key="3">
    <source>
        <dbReference type="Proteomes" id="UP000054560"/>
    </source>
</evidence>